<dbReference type="EMBL" id="KE384821">
    <property type="protein sequence ID" value="KJK73488.1"/>
    <property type="molecule type" value="Genomic_DNA"/>
</dbReference>
<dbReference type="GO" id="GO:0016559">
    <property type="term" value="P:peroxisome fission"/>
    <property type="evidence" value="ECO:0007669"/>
    <property type="project" value="TreeGrafter"/>
</dbReference>
<dbReference type="SMART" id="SM00053">
    <property type="entry name" value="DYNc"/>
    <property type="match status" value="1"/>
</dbReference>
<organism evidence="2 3">
    <name type="scientific">Metarhizium anisopliae BRIP 53293</name>
    <dbReference type="NCBI Taxonomy" id="1291518"/>
    <lineage>
        <taxon>Eukaryota</taxon>
        <taxon>Fungi</taxon>
        <taxon>Dikarya</taxon>
        <taxon>Ascomycota</taxon>
        <taxon>Pezizomycotina</taxon>
        <taxon>Sordariomycetes</taxon>
        <taxon>Hypocreomycetidae</taxon>
        <taxon>Hypocreales</taxon>
        <taxon>Clavicipitaceae</taxon>
        <taxon>Metarhizium</taxon>
    </lineage>
</organism>
<protein>
    <recommendedName>
        <fullName evidence="1">Dynamin-type G domain-containing protein</fullName>
    </recommendedName>
</protein>
<dbReference type="InterPro" id="IPR027417">
    <property type="entry name" value="P-loop_NTPase"/>
</dbReference>
<evidence type="ECO:0000313" key="3">
    <source>
        <dbReference type="Proteomes" id="UP000054544"/>
    </source>
</evidence>
<dbReference type="GO" id="GO:0016020">
    <property type="term" value="C:membrane"/>
    <property type="evidence" value="ECO:0007669"/>
    <property type="project" value="TreeGrafter"/>
</dbReference>
<dbReference type="Pfam" id="PF00350">
    <property type="entry name" value="Dynamin_N"/>
    <property type="match status" value="1"/>
</dbReference>
<evidence type="ECO:0000313" key="2">
    <source>
        <dbReference type="EMBL" id="KJK73488.1"/>
    </source>
</evidence>
<name>A0A0D9NIE5_METAN</name>
<dbReference type="InterPro" id="IPR045063">
    <property type="entry name" value="Dynamin_N"/>
</dbReference>
<feature type="domain" description="Dynamin-type G" evidence="1">
    <location>
        <begin position="38"/>
        <end position="237"/>
    </location>
</feature>
<dbReference type="Gene3D" id="3.40.50.300">
    <property type="entry name" value="P-loop containing nucleotide triphosphate hydrolases"/>
    <property type="match status" value="1"/>
</dbReference>
<dbReference type="GO" id="GO:0005525">
    <property type="term" value="F:GTP binding"/>
    <property type="evidence" value="ECO:0007669"/>
    <property type="project" value="InterPro"/>
</dbReference>
<dbReference type="PRINTS" id="PR00195">
    <property type="entry name" value="DYNAMIN"/>
</dbReference>
<keyword evidence="3" id="KW-1185">Reference proteome</keyword>
<dbReference type="GO" id="GO:0048312">
    <property type="term" value="P:intracellular distribution of mitochondria"/>
    <property type="evidence" value="ECO:0007669"/>
    <property type="project" value="TreeGrafter"/>
</dbReference>
<proteinExistence type="predicted"/>
<dbReference type="GO" id="GO:0003924">
    <property type="term" value="F:GTPase activity"/>
    <property type="evidence" value="ECO:0007669"/>
    <property type="project" value="InterPro"/>
</dbReference>
<dbReference type="GO" id="GO:0008017">
    <property type="term" value="F:microtubule binding"/>
    <property type="evidence" value="ECO:0007669"/>
    <property type="project" value="TreeGrafter"/>
</dbReference>
<gene>
    <name evidence="2" type="ORF">H634G_11267</name>
</gene>
<dbReference type="AlphaFoldDB" id="A0A0D9NIE5"/>
<dbReference type="InterPro" id="IPR030381">
    <property type="entry name" value="G_DYNAMIN_dom"/>
</dbReference>
<dbReference type="PANTHER" id="PTHR11566:SF21">
    <property type="entry name" value="DYNAMIN RELATED PROTEIN 1, ISOFORM A"/>
    <property type="match status" value="1"/>
</dbReference>
<dbReference type="PROSITE" id="PS51718">
    <property type="entry name" value="G_DYNAMIN_2"/>
    <property type="match status" value="1"/>
</dbReference>
<dbReference type="GO" id="GO:0005874">
    <property type="term" value="C:microtubule"/>
    <property type="evidence" value="ECO:0007669"/>
    <property type="project" value="TreeGrafter"/>
</dbReference>
<dbReference type="STRING" id="1291518.A0A0D9NIE5"/>
<reference evidence="3" key="1">
    <citation type="journal article" date="2014" name="BMC Genomics">
        <title>The genome sequence of the biocontrol fungus Metarhizium anisopliae and comparative genomics of Metarhizium species.</title>
        <authorList>
            <person name="Pattemore J.A."/>
            <person name="Hane J.K."/>
            <person name="Williams A.H."/>
            <person name="Wilson B.A."/>
            <person name="Stodart B.J."/>
            <person name="Ash G.J."/>
        </authorList>
    </citation>
    <scope>NUCLEOTIDE SEQUENCE [LARGE SCALE GENOMIC DNA]</scope>
    <source>
        <strain evidence="3">BRIP 53293</strain>
    </source>
</reference>
<evidence type="ECO:0000259" key="1">
    <source>
        <dbReference type="PROSITE" id="PS51718"/>
    </source>
</evidence>
<accession>A0A0D9NIE5</accession>
<dbReference type="Proteomes" id="UP000054544">
    <property type="component" value="Unassembled WGS sequence"/>
</dbReference>
<dbReference type="InterPro" id="IPR022812">
    <property type="entry name" value="Dynamin"/>
</dbReference>
<dbReference type="GO" id="GO:0006897">
    <property type="term" value="P:endocytosis"/>
    <property type="evidence" value="ECO:0007669"/>
    <property type="project" value="TreeGrafter"/>
</dbReference>
<dbReference type="GO" id="GO:0000266">
    <property type="term" value="P:mitochondrial fission"/>
    <property type="evidence" value="ECO:0007669"/>
    <property type="project" value="TreeGrafter"/>
</dbReference>
<dbReference type="SUPFAM" id="SSF52540">
    <property type="entry name" value="P-loop containing nucleoside triphosphate hydrolases"/>
    <property type="match status" value="1"/>
</dbReference>
<dbReference type="PANTHER" id="PTHR11566">
    <property type="entry name" value="DYNAMIN"/>
    <property type="match status" value="1"/>
</dbReference>
<dbReference type="InterPro" id="IPR001401">
    <property type="entry name" value="Dynamin_GTPase"/>
</dbReference>
<sequence length="237" mass="26035">MANAQDGLTLDAGSLFNGTQVRLFNSMHRLSGLNVCGSIDTPQLIVVGAQSSGKSSVLEALVRFHFPVDSNKPTTRFPINLVLRKSDREETIVHIRPDYARSDDDKQRFGRLARELSNITNLENIMHKAKAVLEVSANDALGNARGNHQTFCKDVLVIERHGPSLPNLSLIDLPGLFHATSVGLTSADRDMIKNMVSEYIKAPRNIVLIVISAEVKDYNTVPALGMVQDMMETDPSL</sequence>
<dbReference type="GO" id="GO:0005739">
    <property type="term" value="C:mitochondrion"/>
    <property type="evidence" value="ECO:0007669"/>
    <property type="project" value="TreeGrafter"/>
</dbReference>